<dbReference type="InterPro" id="IPR017074">
    <property type="entry name" value="mRNA_cap_enz_bifunc"/>
</dbReference>
<dbReference type="GO" id="GO:0004721">
    <property type="term" value="F:phosphoprotein phosphatase activity"/>
    <property type="evidence" value="ECO:0007669"/>
    <property type="project" value="UniProtKB-UniRule"/>
</dbReference>
<dbReference type="GO" id="GO:0006370">
    <property type="term" value="P:7-methylguanosine mRNA capping"/>
    <property type="evidence" value="ECO:0007669"/>
    <property type="project" value="UniProtKB-UniRule"/>
</dbReference>
<dbReference type="SUPFAM" id="SSF50249">
    <property type="entry name" value="Nucleic acid-binding proteins"/>
    <property type="match status" value="1"/>
</dbReference>
<keyword evidence="7" id="KW-0904">Protein phosphatase</keyword>
<protein>
    <recommendedName>
        <fullName evidence="12">mRNA-capping enzyme</fullName>
    </recommendedName>
    <domain>
        <recommendedName>
            <fullName evidence="12">mRNA 5'-triphosphate monophosphatase</fullName>
            <ecNumber evidence="12">3.6.1.74</ecNumber>
        </recommendedName>
        <alternativeName>
            <fullName evidence="12">mRNA 5'-phosphatase</fullName>
        </alternativeName>
    </domain>
    <domain>
        <recommendedName>
            <fullName evidence="12">mRNA guanylyltransferase</fullName>
            <ecNumber evidence="12">2.7.7.50</ecNumber>
        </recommendedName>
        <alternativeName>
            <fullName evidence="12">GTP--RNA guanylyltransferase</fullName>
            <shortName evidence="12">GTase</shortName>
        </alternativeName>
    </domain>
</protein>
<comment type="similarity">
    <text evidence="12">In the C-terminal section; belongs to the eukaryotic GTase family.</text>
</comment>
<dbReference type="PANTHER" id="PTHR10367">
    <property type="entry name" value="MRNA-CAPPING ENZYME"/>
    <property type="match status" value="1"/>
</dbReference>
<dbReference type="GO" id="GO:0004651">
    <property type="term" value="F:polynucleotide 5'-phosphatase activity"/>
    <property type="evidence" value="ECO:0007669"/>
    <property type="project" value="UniProtKB-UniRule"/>
</dbReference>
<dbReference type="SUPFAM" id="SSF52799">
    <property type="entry name" value="(Phosphotyrosine protein) phosphatases II"/>
    <property type="match status" value="1"/>
</dbReference>
<dbReference type="Pfam" id="PF00782">
    <property type="entry name" value="DSPc"/>
    <property type="match status" value="1"/>
</dbReference>
<keyword evidence="8 12" id="KW-0506">mRNA capping</keyword>
<reference evidence="19 20" key="1">
    <citation type="journal article" date="2023" name="BMC Biol.">
        <title>The compact genome of the sponge Oopsacas minuta (Hexactinellida) is lacking key metazoan core genes.</title>
        <authorList>
            <person name="Santini S."/>
            <person name="Schenkelaars Q."/>
            <person name="Jourda C."/>
            <person name="Duchesne M."/>
            <person name="Belahbib H."/>
            <person name="Rocher C."/>
            <person name="Selva M."/>
            <person name="Riesgo A."/>
            <person name="Vervoort M."/>
            <person name="Leys S.P."/>
            <person name="Kodjabachian L."/>
            <person name="Le Bivic A."/>
            <person name="Borchiellini C."/>
            <person name="Claverie J.M."/>
            <person name="Renard E."/>
        </authorList>
    </citation>
    <scope>NUCLEOTIDE SEQUENCE [LARGE SCALE GENOMIC DNA]</scope>
    <source>
        <strain evidence="19">SPO-2</strain>
    </source>
</reference>
<evidence type="ECO:0000259" key="17">
    <source>
        <dbReference type="PROSITE" id="PS50054"/>
    </source>
</evidence>
<dbReference type="InterPro" id="IPR000387">
    <property type="entry name" value="Tyr_Pase_dom"/>
</dbReference>
<evidence type="ECO:0000256" key="12">
    <source>
        <dbReference type="PIRNR" id="PIRNR036958"/>
    </source>
</evidence>
<dbReference type="Proteomes" id="UP001165289">
    <property type="component" value="Unassembled WGS sequence"/>
</dbReference>
<evidence type="ECO:0000256" key="2">
    <source>
        <dbReference type="ARBA" id="ARBA00022664"/>
    </source>
</evidence>
<dbReference type="InterPro" id="IPR051029">
    <property type="entry name" value="mRNA_Capping_Enz/RNA_Phosphat"/>
</dbReference>
<dbReference type="SUPFAM" id="SSF56091">
    <property type="entry name" value="DNA ligase/mRNA capping enzyme, catalytic domain"/>
    <property type="match status" value="1"/>
</dbReference>
<evidence type="ECO:0000256" key="7">
    <source>
        <dbReference type="ARBA" id="ARBA00022912"/>
    </source>
</evidence>
<dbReference type="PROSITE" id="PS50056">
    <property type="entry name" value="TYR_PHOSPHATASE_2"/>
    <property type="match status" value="1"/>
</dbReference>
<keyword evidence="4 12" id="KW-0548">Nucleotidyltransferase</keyword>
<dbReference type="InterPro" id="IPR000340">
    <property type="entry name" value="Dual-sp_phosphatase_cat-dom"/>
</dbReference>
<dbReference type="PROSITE" id="PS00383">
    <property type="entry name" value="TYR_PHOSPHATASE_1"/>
    <property type="match status" value="1"/>
</dbReference>
<feature type="binding site" evidence="15">
    <location>
        <position position="300"/>
    </location>
    <ligand>
        <name>GTP</name>
        <dbReference type="ChEBI" id="CHEBI:37565"/>
    </ligand>
</feature>
<keyword evidence="5 12" id="KW-0547">Nucleotide-binding</keyword>
<keyword evidence="10 12" id="KW-0539">Nucleus</keyword>
<comment type="function">
    <text evidence="12">Bifunctional mRNA-capping enzyme exhibiting RNA 5'-triphosphate monophosphatase activity in the N-terminal part and mRNA guanylyltransferase activity in the C-terminal part. Catalyzes the first two steps of cap formation: by removing the gamma-phosphate from the 5'-triphosphate end of nascent mRNA to yield a diphosphate end, and by transferring the GMP moiety of GTP to the 5'-diphosphate terminus of RNA via a covalent enzyme-GMP reaction intermediate.</text>
</comment>
<dbReference type="PROSITE" id="PS50054">
    <property type="entry name" value="TYR_PHOSPHATASE_DUAL"/>
    <property type="match status" value="1"/>
</dbReference>
<evidence type="ECO:0000256" key="6">
    <source>
        <dbReference type="ARBA" id="ARBA00022801"/>
    </source>
</evidence>
<evidence type="ECO:0000256" key="8">
    <source>
        <dbReference type="ARBA" id="ARBA00023042"/>
    </source>
</evidence>
<gene>
    <name evidence="19" type="ORF">LOD99_13957</name>
</gene>
<dbReference type="InterPro" id="IPR016130">
    <property type="entry name" value="Tyr_Pase_AS"/>
</dbReference>
<feature type="active site" description="Phosphocysteine intermediate" evidence="13">
    <location>
        <position position="125"/>
    </location>
</feature>
<dbReference type="EC" id="2.7.7.50" evidence="12"/>
<evidence type="ECO:0000313" key="20">
    <source>
        <dbReference type="Proteomes" id="UP001165289"/>
    </source>
</evidence>
<keyword evidence="2 12" id="KW-0507">mRNA processing</keyword>
<dbReference type="GO" id="GO:0004484">
    <property type="term" value="F:mRNA guanylyltransferase activity"/>
    <property type="evidence" value="ECO:0007669"/>
    <property type="project" value="UniProtKB-UniRule"/>
</dbReference>
<dbReference type="Gene3D" id="2.40.50.140">
    <property type="entry name" value="Nucleic acid-binding proteins"/>
    <property type="match status" value="1"/>
</dbReference>
<keyword evidence="9 12" id="KW-0342">GTP-binding</keyword>
<evidence type="ECO:0000256" key="13">
    <source>
        <dbReference type="PIRSR" id="PIRSR036958-1"/>
    </source>
</evidence>
<comment type="similarity">
    <text evidence="12">In the N-terminal section; belongs to the non-receptor class of the protein-tyrosine phosphatase family.</text>
</comment>
<dbReference type="AlphaFoldDB" id="A0AAV7KK69"/>
<evidence type="ECO:0000256" key="14">
    <source>
        <dbReference type="PIRSR" id="PIRSR036958-2"/>
    </source>
</evidence>
<feature type="domain" description="Tyrosine-protein phosphatase" evidence="17">
    <location>
        <begin position="18"/>
        <end position="182"/>
    </location>
</feature>
<comment type="caution">
    <text evidence="19">The sequence shown here is derived from an EMBL/GenBank/DDBJ whole genome shotgun (WGS) entry which is preliminary data.</text>
</comment>
<dbReference type="PIRSF" id="PIRSF036958">
    <property type="entry name" value="mRNA_capping_HCE"/>
    <property type="match status" value="1"/>
</dbReference>
<dbReference type="PANTHER" id="PTHR10367:SF17">
    <property type="entry name" value="MRNA-CAPPING ENZYME"/>
    <property type="match status" value="1"/>
</dbReference>
<feature type="binding site" evidence="15">
    <location>
        <begin position="329"/>
        <end position="331"/>
    </location>
    <ligand>
        <name>GTP</name>
        <dbReference type="ChEBI" id="CHEBI:37565"/>
    </ligand>
</feature>
<dbReference type="Pfam" id="PF01331">
    <property type="entry name" value="mRNA_cap_enzyme"/>
    <property type="match status" value="1"/>
</dbReference>
<feature type="binding site" evidence="15">
    <location>
        <position position="284"/>
    </location>
    <ligand>
        <name>GTP</name>
        <dbReference type="ChEBI" id="CHEBI:37565"/>
    </ligand>
</feature>
<feature type="active site" description="N6-GMP-lysine intermediate" evidence="14">
    <location>
        <position position="279"/>
    </location>
</feature>
<feature type="compositionally biased region" description="Polar residues" evidence="16">
    <location>
        <begin position="604"/>
        <end position="617"/>
    </location>
</feature>
<dbReference type="EMBL" id="JAKMXF010000033">
    <property type="protein sequence ID" value="KAI6660371.1"/>
    <property type="molecule type" value="Genomic_DNA"/>
</dbReference>
<evidence type="ECO:0000256" key="4">
    <source>
        <dbReference type="ARBA" id="ARBA00022695"/>
    </source>
</evidence>
<keyword evidence="3 12" id="KW-0808">Transferase</keyword>
<dbReference type="Gene3D" id="3.90.190.10">
    <property type="entry name" value="Protein tyrosine phosphatase superfamily"/>
    <property type="match status" value="1"/>
</dbReference>
<comment type="subcellular location">
    <subcellularLocation>
        <location evidence="1 12">Nucleus</location>
    </subcellularLocation>
</comment>
<evidence type="ECO:0000256" key="11">
    <source>
        <dbReference type="ARBA" id="ARBA00044624"/>
    </source>
</evidence>
<evidence type="ECO:0000256" key="5">
    <source>
        <dbReference type="ARBA" id="ARBA00022741"/>
    </source>
</evidence>
<dbReference type="InterPro" id="IPR001339">
    <property type="entry name" value="mRNA_cap_enzyme_adenylation"/>
</dbReference>
<dbReference type="Gene3D" id="3.30.470.30">
    <property type="entry name" value="DNA ligase/mRNA capping enzyme"/>
    <property type="match status" value="1"/>
</dbReference>
<proteinExistence type="inferred from homology"/>
<dbReference type="EC" id="3.6.1.74" evidence="12"/>
<evidence type="ECO:0000256" key="1">
    <source>
        <dbReference type="ARBA" id="ARBA00004123"/>
    </source>
</evidence>
<accession>A0AAV7KK69</accession>
<dbReference type="Pfam" id="PF03919">
    <property type="entry name" value="mRNA_cap_C"/>
    <property type="match status" value="1"/>
</dbReference>
<feature type="binding site" evidence="15">
    <location>
        <begin position="529"/>
        <end position="534"/>
    </location>
    <ligand>
        <name>GTP</name>
        <dbReference type="ChEBI" id="CHEBI:37565"/>
    </ligand>
</feature>
<evidence type="ECO:0000256" key="16">
    <source>
        <dbReference type="SAM" id="MobiDB-lite"/>
    </source>
</evidence>
<dbReference type="InterPro" id="IPR013846">
    <property type="entry name" value="mRNA_cap_enzyme_C"/>
</dbReference>
<dbReference type="InterPro" id="IPR012340">
    <property type="entry name" value="NA-bd_OB-fold"/>
</dbReference>
<feature type="region of interest" description="Disordered" evidence="16">
    <location>
        <begin position="592"/>
        <end position="627"/>
    </location>
</feature>
<dbReference type="GO" id="GO:0005524">
    <property type="term" value="F:ATP binding"/>
    <property type="evidence" value="ECO:0007669"/>
    <property type="project" value="InterPro"/>
</dbReference>
<feature type="binding site" evidence="15">
    <location>
        <begin position="446"/>
        <end position="448"/>
    </location>
    <ligand>
        <name>GTP</name>
        <dbReference type="ChEBI" id="CHEBI:37565"/>
    </ligand>
</feature>
<evidence type="ECO:0000259" key="18">
    <source>
        <dbReference type="PROSITE" id="PS50056"/>
    </source>
</evidence>
<dbReference type="GO" id="GO:0140818">
    <property type="term" value="F:mRNA 5'-triphosphate monophosphatase activity"/>
    <property type="evidence" value="ECO:0007669"/>
    <property type="project" value="UniProtKB-EC"/>
</dbReference>
<evidence type="ECO:0000256" key="3">
    <source>
        <dbReference type="ARBA" id="ARBA00022679"/>
    </source>
</evidence>
<name>A0AAV7KK69_9METZ</name>
<dbReference type="InterPro" id="IPR029021">
    <property type="entry name" value="Prot-tyrosine_phosphatase-like"/>
</dbReference>
<evidence type="ECO:0000256" key="9">
    <source>
        <dbReference type="ARBA" id="ARBA00023134"/>
    </source>
</evidence>
<comment type="catalytic activity">
    <reaction evidence="11">
        <text>a 5'-end diphospho-ribonucleoside in mRNA + GTP + H(+) = a 5'-end (5'-triphosphoguanosine)-ribonucleoside in mRNA + diphosphate</text>
        <dbReference type="Rhea" id="RHEA:67012"/>
        <dbReference type="Rhea" id="RHEA-COMP:17165"/>
        <dbReference type="Rhea" id="RHEA-COMP:17166"/>
        <dbReference type="ChEBI" id="CHEBI:15378"/>
        <dbReference type="ChEBI" id="CHEBI:33019"/>
        <dbReference type="ChEBI" id="CHEBI:37565"/>
        <dbReference type="ChEBI" id="CHEBI:167616"/>
        <dbReference type="ChEBI" id="CHEBI:167617"/>
        <dbReference type="EC" id="2.7.7.50"/>
    </reaction>
    <physiologicalReaction direction="left-to-right" evidence="11">
        <dbReference type="Rhea" id="RHEA:67013"/>
    </physiologicalReaction>
</comment>
<dbReference type="InterPro" id="IPR020422">
    <property type="entry name" value="TYR_PHOSPHATASE_DUAL_dom"/>
</dbReference>
<keyword evidence="20" id="KW-1185">Reference proteome</keyword>
<dbReference type="GO" id="GO:0005525">
    <property type="term" value="F:GTP binding"/>
    <property type="evidence" value="ECO:0007669"/>
    <property type="project" value="UniProtKB-UniRule"/>
</dbReference>
<dbReference type="GO" id="GO:0005634">
    <property type="term" value="C:nucleus"/>
    <property type="evidence" value="ECO:0007669"/>
    <property type="project" value="UniProtKB-SubCell"/>
</dbReference>
<dbReference type="CDD" id="cd07895">
    <property type="entry name" value="Adenylation_mRNA_capping"/>
    <property type="match status" value="1"/>
</dbReference>
<keyword evidence="6 12" id="KW-0378">Hydrolase</keyword>
<feature type="domain" description="Tyrosine specific protein phosphatases" evidence="18">
    <location>
        <begin position="103"/>
        <end position="170"/>
    </location>
</feature>
<evidence type="ECO:0000256" key="10">
    <source>
        <dbReference type="ARBA" id="ARBA00023242"/>
    </source>
</evidence>
<sequence>MDEKQSINLPESWLKCPRKGKLIADKFLPFKTPLCSDFSDLTQEKDRFPPSMLATLKHPLGLVINLTNSDRFYSPKDLTTFGIDFMKIPCEGHKKPPTEEQTRKFIQTCTNHLNREKPKAVGVHCTHGFNRTGFLIVSYLVQEEDWGLSAAVQAFTEARPPGIYKQEYLNELCTRFGEEEGPLIAPERPAWRESDLANDESIPNDHNSFTGNFMEEVPSIHALTDHCTFPKPLDILKKVCQLCSLRNGHNLNFPGSQPVTLDRNRLDNLKEHPYWVSWKADGTRYMMYIQDRGAVFLIRRDAKVFPISEITFPSRKGNDTNHVKETLLDCEMVLETKQNNVERAYLLIYDVVAFGGDPQFGQLPHSERMKILKCDIYKPREDAAIRQDIDKRREPFSIRLKEFFPLVDTGYIYKNYIPKLQHGNDGLILSRENEGYIPGRCDTLLKWKPPALNSIDFRLKIENVEAREGLLAEKTYNLMVLKDGRKDEMSFIKLDPRDMKKDGFNPLEFDNKIIECTYIKVENRFKILRQRTDKTQPNTYSTAQNVWESICNPLEIDDLLECIQKESFSARLGHKPHQNVGKSTANIHQQNHIQPQNLKRRNSSQDFDSNQIEISSEPNRKRSKLSI</sequence>
<comment type="catalytic activity">
    <reaction evidence="12">
        <text>a 5'-end triphospho-ribonucleoside in mRNA + H2O = a 5'-end diphospho-ribonucleoside in mRNA + phosphate + H(+)</text>
        <dbReference type="Rhea" id="RHEA:67004"/>
        <dbReference type="Rhea" id="RHEA-COMP:17164"/>
        <dbReference type="Rhea" id="RHEA-COMP:17165"/>
        <dbReference type="ChEBI" id="CHEBI:15377"/>
        <dbReference type="ChEBI" id="CHEBI:15378"/>
        <dbReference type="ChEBI" id="CHEBI:43474"/>
        <dbReference type="ChEBI" id="CHEBI:167616"/>
        <dbReference type="ChEBI" id="CHEBI:167618"/>
        <dbReference type="EC" id="3.6.1.74"/>
    </reaction>
</comment>
<organism evidence="19 20">
    <name type="scientific">Oopsacas minuta</name>
    <dbReference type="NCBI Taxonomy" id="111878"/>
    <lineage>
        <taxon>Eukaryota</taxon>
        <taxon>Metazoa</taxon>
        <taxon>Porifera</taxon>
        <taxon>Hexactinellida</taxon>
        <taxon>Hexasterophora</taxon>
        <taxon>Lyssacinosida</taxon>
        <taxon>Leucopsacidae</taxon>
        <taxon>Oopsacas</taxon>
    </lineage>
</organism>
<evidence type="ECO:0000313" key="19">
    <source>
        <dbReference type="EMBL" id="KAI6660371.1"/>
    </source>
</evidence>
<evidence type="ECO:0000256" key="15">
    <source>
        <dbReference type="PIRSR" id="PIRSR036958-3"/>
    </source>
</evidence>